<comment type="caution">
    <text evidence="6">The sequence shown here is derived from an EMBL/GenBank/DDBJ whole genome shotgun (WGS) entry which is preliminary data.</text>
</comment>
<reference evidence="6" key="1">
    <citation type="submission" date="2020-10" db="EMBL/GenBank/DDBJ databases">
        <authorList>
            <person name="Han B."/>
            <person name="Lu T."/>
            <person name="Zhao Q."/>
            <person name="Huang X."/>
            <person name="Zhao Y."/>
        </authorList>
    </citation>
    <scope>NUCLEOTIDE SEQUENCE</scope>
</reference>
<evidence type="ECO:0000313" key="6">
    <source>
        <dbReference type="EMBL" id="CAD6256876.1"/>
    </source>
</evidence>
<dbReference type="InterPro" id="IPR027417">
    <property type="entry name" value="P-loop_NTPase"/>
</dbReference>
<feature type="domain" description="Disease resistance R13L4/SHOC-2-like LRR" evidence="5">
    <location>
        <begin position="227"/>
        <end position="595"/>
    </location>
</feature>
<dbReference type="GO" id="GO:0009626">
    <property type="term" value="P:plant-type hypersensitive response"/>
    <property type="evidence" value="ECO:0007669"/>
    <property type="project" value="UniProtKB-ARBA"/>
</dbReference>
<keyword evidence="1" id="KW-0677">Repeat</keyword>
<evidence type="ECO:0000256" key="3">
    <source>
        <dbReference type="SAM" id="Coils"/>
    </source>
</evidence>
<dbReference type="GO" id="GO:0043531">
    <property type="term" value="F:ADP binding"/>
    <property type="evidence" value="ECO:0007669"/>
    <property type="project" value="InterPro"/>
</dbReference>
<sequence length="809" mass="90917">MSPLNDDQSRKLFFHGVFGSEDSCPPNFKGVSSKIIMKSGGLPLVIANIASMLASEPNLMLQRWELIQDSLPSVLRTNPTTKAVKECINIVYNNLPTNLKTCLLYFNMYPEDYTIEKDDLVKQWAAECFLSAEAQDKEEIAEIYFDELLNRGMIQPVDTNYKGNILSCVVHHMVYDLISFKSTEENLIIRVDYLQQNLALPDKVRRLSLQFGGARSAKIPESIITSQIRSLTFFGLIGCVPSVVDYRLLRVLILHILSDQENILDLTGIHDLIRLKYLKIESNGIIKLPGRIQRLKNLEVLEVDARAVAVPSDISHLEHLCHLQLPRQTRFPGSIGRLTSLCTLSNFDLSKNSKQNVIDLRNLTNLRDLCLICSSTQPDDTLKNNMKGLGHILEKLGNLRSITLAHEVFSRTNTLDDPCVRSKSISCDSFGIAPPYQSPLERIELSRHWCIFSNLPEWTKQLHRLRVLNIAVGELLIRDVDVLGGLPSLTGLSLYIRTALPERIVFHKVGFSVLRYLKFRCSTPWLRFEVDALPNLQKLKLGFNAPKVDQHVATPISIEHLSGLKEISAKIWGAGADAMSILTTAVWNHPRNPRINVQLVETKFHVDEGRSLGMGKDEKEQENLEGKDEILEVHHDAYYGTRYGESGEYENEAESIQIQEEANNNLEEKGEILEEDKEGYYEAQNVGLGKDNKQVGMLEKKPEEQDEIEEVIEECSSAHYKGLGKDENKQADTSAVSGGRQRVLGKPASTEVKNDKPYGVSGGCFEWLLGVLGAGVVKGAGSAKSAQFAWDWEVKIFLDLLLMTWIILP</sequence>
<dbReference type="EMBL" id="CAJGYO010000010">
    <property type="protein sequence ID" value="CAD6256876.1"/>
    <property type="molecule type" value="Genomic_DNA"/>
</dbReference>
<accession>A0A811QC62</accession>
<evidence type="ECO:0000313" key="7">
    <source>
        <dbReference type="Proteomes" id="UP000604825"/>
    </source>
</evidence>
<dbReference type="Gene3D" id="3.80.10.10">
    <property type="entry name" value="Ribonuclease Inhibitor"/>
    <property type="match status" value="1"/>
</dbReference>
<feature type="domain" description="Disease resistance protein winged helix" evidence="4">
    <location>
        <begin position="108"/>
        <end position="178"/>
    </location>
</feature>
<keyword evidence="3" id="KW-0175">Coiled coil</keyword>
<evidence type="ECO:0008006" key="8">
    <source>
        <dbReference type="Google" id="ProtNLM"/>
    </source>
</evidence>
<proteinExistence type="predicted"/>
<dbReference type="FunFam" id="1.10.10.10:FF:000322">
    <property type="entry name" value="Probable disease resistance protein At1g63360"/>
    <property type="match status" value="1"/>
</dbReference>
<keyword evidence="2" id="KW-0611">Plant defense</keyword>
<evidence type="ECO:0000256" key="2">
    <source>
        <dbReference type="ARBA" id="ARBA00022821"/>
    </source>
</evidence>
<dbReference type="PANTHER" id="PTHR23155:SF1094">
    <property type="entry name" value="OS11G0686400 PROTEIN"/>
    <property type="match status" value="1"/>
</dbReference>
<dbReference type="Pfam" id="PF23598">
    <property type="entry name" value="LRR_14"/>
    <property type="match status" value="1"/>
</dbReference>
<dbReference type="GO" id="GO:0042742">
    <property type="term" value="P:defense response to bacterium"/>
    <property type="evidence" value="ECO:0007669"/>
    <property type="project" value="UniProtKB-ARBA"/>
</dbReference>
<dbReference type="InterPro" id="IPR032675">
    <property type="entry name" value="LRR_dom_sf"/>
</dbReference>
<dbReference type="Proteomes" id="UP000604825">
    <property type="component" value="Unassembled WGS sequence"/>
</dbReference>
<dbReference type="SUPFAM" id="SSF52058">
    <property type="entry name" value="L domain-like"/>
    <property type="match status" value="1"/>
</dbReference>
<evidence type="ECO:0000259" key="4">
    <source>
        <dbReference type="Pfam" id="PF23559"/>
    </source>
</evidence>
<evidence type="ECO:0000259" key="5">
    <source>
        <dbReference type="Pfam" id="PF23598"/>
    </source>
</evidence>
<dbReference type="InterPro" id="IPR058922">
    <property type="entry name" value="WHD_DRP"/>
</dbReference>
<dbReference type="InterPro" id="IPR055414">
    <property type="entry name" value="LRR_R13L4/SHOC2-like"/>
</dbReference>
<dbReference type="GO" id="GO:0002758">
    <property type="term" value="P:innate immune response-activating signaling pathway"/>
    <property type="evidence" value="ECO:0007669"/>
    <property type="project" value="UniProtKB-ARBA"/>
</dbReference>
<dbReference type="AlphaFoldDB" id="A0A811QC62"/>
<name>A0A811QC62_9POAL</name>
<dbReference type="PANTHER" id="PTHR23155">
    <property type="entry name" value="DISEASE RESISTANCE PROTEIN RP"/>
    <property type="match status" value="1"/>
</dbReference>
<dbReference type="Pfam" id="PF23559">
    <property type="entry name" value="WHD_DRP"/>
    <property type="match status" value="1"/>
</dbReference>
<dbReference type="InterPro" id="IPR044974">
    <property type="entry name" value="Disease_R_plants"/>
</dbReference>
<keyword evidence="7" id="KW-1185">Reference proteome</keyword>
<dbReference type="SUPFAM" id="SSF52540">
    <property type="entry name" value="P-loop containing nucleoside triphosphate hydrolases"/>
    <property type="match status" value="1"/>
</dbReference>
<protein>
    <recommendedName>
        <fullName evidence="8">NB-ARC domain-containing protein</fullName>
    </recommendedName>
</protein>
<gene>
    <name evidence="6" type="ORF">NCGR_LOCUS40372</name>
</gene>
<organism evidence="6 7">
    <name type="scientific">Miscanthus lutarioriparius</name>
    <dbReference type="NCBI Taxonomy" id="422564"/>
    <lineage>
        <taxon>Eukaryota</taxon>
        <taxon>Viridiplantae</taxon>
        <taxon>Streptophyta</taxon>
        <taxon>Embryophyta</taxon>
        <taxon>Tracheophyta</taxon>
        <taxon>Spermatophyta</taxon>
        <taxon>Magnoliopsida</taxon>
        <taxon>Liliopsida</taxon>
        <taxon>Poales</taxon>
        <taxon>Poaceae</taxon>
        <taxon>PACMAD clade</taxon>
        <taxon>Panicoideae</taxon>
        <taxon>Andropogonodae</taxon>
        <taxon>Andropogoneae</taxon>
        <taxon>Saccharinae</taxon>
        <taxon>Miscanthus</taxon>
    </lineage>
</organism>
<feature type="coiled-coil region" evidence="3">
    <location>
        <begin position="649"/>
        <end position="683"/>
    </location>
</feature>
<dbReference type="InterPro" id="IPR036388">
    <property type="entry name" value="WH-like_DNA-bd_sf"/>
</dbReference>
<evidence type="ECO:0000256" key="1">
    <source>
        <dbReference type="ARBA" id="ARBA00022737"/>
    </source>
</evidence>
<dbReference type="OrthoDB" id="692321at2759"/>
<dbReference type="Gene3D" id="1.10.10.10">
    <property type="entry name" value="Winged helix-like DNA-binding domain superfamily/Winged helix DNA-binding domain"/>
    <property type="match status" value="1"/>
</dbReference>